<dbReference type="Proteomes" id="UP001610446">
    <property type="component" value="Unassembled WGS sequence"/>
</dbReference>
<gene>
    <name evidence="1" type="ORF">BJY01DRAFT_223378</name>
</gene>
<organism evidence="1 2">
    <name type="scientific">Aspergillus pseudoustus</name>
    <dbReference type="NCBI Taxonomy" id="1810923"/>
    <lineage>
        <taxon>Eukaryota</taxon>
        <taxon>Fungi</taxon>
        <taxon>Dikarya</taxon>
        <taxon>Ascomycota</taxon>
        <taxon>Pezizomycotina</taxon>
        <taxon>Eurotiomycetes</taxon>
        <taxon>Eurotiomycetidae</taxon>
        <taxon>Eurotiales</taxon>
        <taxon>Aspergillaceae</taxon>
        <taxon>Aspergillus</taxon>
        <taxon>Aspergillus subgen. Nidulantes</taxon>
    </lineage>
</organism>
<evidence type="ECO:0000313" key="2">
    <source>
        <dbReference type="Proteomes" id="UP001610446"/>
    </source>
</evidence>
<dbReference type="EMBL" id="JBFXLU010000199">
    <property type="protein sequence ID" value="KAL2835589.1"/>
    <property type="molecule type" value="Genomic_DNA"/>
</dbReference>
<sequence length="92" mass="9798">MDSGNERWAVASRPTGAKTVCLLPTMDAMKPKTSTVVFRGKRTAFFPDLQSLGLSMLVLLLSIVSPPECDGVEGLGRSDASIISLFASLVQL</sequence>
<keyword evidence="2" id="KW-1185">Reference proteome</keyword>
<comment type="caution">
    <text evidence="1">The sequence shown here is derived from an EMBL/GenBank/DDBJ whole genome shotgun (WGS) entry which is preliminary data.</text>
</comment>
<proteinExistence type="predicted"/>
<name>A0ABR4J7P2_9EURO</name>
<evidence type="ECO:0000313" key="1">
    <source>
        <dbReference type="EMBL" id="KAL2835589.1"/>
    </source>
</evidence>
<protein>
    <submittedName>
        <fullName evidence="1">Uncharacterized protein</fullName>
    </submittedName>
</protein>
<accession>A0ABR4J7P2</accession>
<reference evidence="1 2" key="1">
    <citation type="submission" date="2024-07" db="EMBL/GenBank/DDBJ databases">
        <title>Section-level genome sequencing and comparative genomics of Aspergillus sections Usti and Cavernicolus.</title>
        <authorList>
            <consortium name="Lawrence Berkeley National Laboratory"/>
            <person name="Nybo J.L."/>
            <person name="Vesth T.C."/>
            <person name="Theobald S."/>
            <person name="Frisvad J.C."/>
            <person name="Larsen T.O."/>
            <person name="Kjaerboelling I."/>
            <person name="Rothschild-Mancinelli K."/>
            <person name="Lyhne E.K."/>
            <person name="Kogle M.E."/>
            <person name="Barry K."/>
            <person name="Clum A."/>
            <person name="Na H."/>
            <person name="Ledsgaard L."/>
            <person name="Lin J."/>
            <person name="Lipzen A."/>
            <person name="Kuo A."/>
            <person name="Riley R."/>
            <person name="Mondo S."/>
            <person name="Labutti K."/>
            <person name="Haridas S."/>
            <person name="Pangalinan J."/>
            <person name="Salamov A.A."/>
            <person name="Simmons B.A."/>
            <person name="Magnuson J.K."/>
            <person name="Chen J."/>
            <person name="Drula E."/>
            <person name="Henrissat B."/>
            <person name="Wiebenga A."/>
            <person name="Lubbers R.J."/>
            <person name="Gomes A.C."/>
            <person name="Makela M.R."/>
            <person name="Stajich J."/>
            <person name="Grigoriev I.V."/>
            <person name="Mortensen U.H."/>
            <person name="De Vries R.P."/>
            <person name="Baker S.E."/>
            <person name="Andersen M.R."/>
        </authorList>
    </citation>
    <scope>NUCLEOTIDE SEQUENCE [LARGE SCALE GENOMIC DNA]</scope>
    <source>
        <strain evidence="1 2">CBS 123904</strain>
    </source>
</reference>